<gene>
    <name evidence="1" type="ORF">METZ01_LOCUS426100</name>
</gene>
<protein>
    <submittedName>
        <fullName evidence="1">Uncharacterized protein</fullName>
    </submittedName>
</protein>
<evidence type="ECO:0000313" key="1">
    <source>
        <dbReference type="EMBL" id="SVD73246.1"/>
    </source>
</evidence>
<organism evidence="1">
    <name type="scientific">marine metagenome</name>
    <dbReference type="NCBI Taxonomy" id="408172"/>
    <lineage>
        <taxon>unclassified sequences</taxon>
        <taxon>metagenomes</taxon>
        <taxon>ecological metagenomes</taxon>
    </lineage>
</organism>
<proteinExistence type="predicted"/>
<reference evidence="1" key="1">
    <citation type="submission" date="2018-05" db="EMBL/GenBank/DDBJ databases">
        <authorList>
            <person name="Lanie J.A."/>
            <person name="Ng W.-L."/>
            <person name="Kazmierczak K.M."/>
            <person name="Andrzejewski T.M."/>
            <person name="Davidsen T.M."/>
            <person name="Wayne K.J."/>
            <person name="Tettelin H."/>
            <person name="Glass J.I."/>
            <person name="Rusch D."/>
            <person name="Podicherti R."/>
            <person name="Tsui H.-C.T."/>
            <person name="Winkler M.E."/>
        </authorList>
    </citation>
    <scope>NUCLEOTIDE SEQUENCE</scope>
</reference>
<dbReference type="EMBL" id="UINC01169617">
    <property type="protein sequence ID" value="SVD73246.1"/>
    <property type="molecule type" value="Genomic_DNA"/>
</dbReference>
<name>A0A382XQB4_9ZZZZ</name>
<sequence length="50" mass="5665">MEFPQIETMKMVSTENDFTLQFWVSGGAIELDEAPVLFSIINSNKNNKLS</sequence>
<feature type="non-terminal residue" evidence="1">
    <location>
        <position position="50"/>
    </location>
</feature>
<accession>A0A382XQB4</accession>
<dbReference type="AlphaFoldDB" id="A0A382XQB4"/>